<reference evidence="1 2" key="1">
    <citation type="submission" date="2014-08" db="EMBL/GenBank/DDBJ databases">
        <title>Genomic and Phenotypic Diversity of Colwellia psychrerythraea strains from Disparate Marine Basins.</title>
        <authorList>
            <person name="Techtmann S.M."/>
            <person name="Stelling S.C."/>
            <person name="Utturkar S.M."/>
            <person name="Alshibli N."/>
            <person name="Harris A."/>
            <person name="Brown S.D."/>
            <person name="Hazen T.C."/>
        </authorList>
    </citation>
    <scope>NUCLEOTIDE SEQUENCE [LARGE SCALE GENOMIC DNA]</scope>
    <source>
        <strain evidence="1 2">ND2E</strain>
    </source>
</reference>
<proteinExistence type="predicted"/>
<dbReference type="EMBL" id="JQED01000055">
    <property type="protein sequence ID" value="KGJ86999.1"/>
    <property type="molecule type" value="Genomic_DNA"/>
</dbReference>
<protein>
    <submittedName>
        <fullName evidence="1">Uncharacterized protein</fullName>
    </submittedName>
</protein>
<gene>
    <name evidence="1" type="ORF">ND2E_0406</name>
</gene>
<dbReference type="AlphaFoldDB" id="A0A099K8C2"/>
<sequence length="217" mass="25386">MNCPVCNFTNAPNIIKEKFKYVFESVDSYFLQNFQEAESDPSLDSKLYGVVFCLNKFYFSYRNESIKDISIDTGICCSCVIDAIASLEDSPEQCRRKIMSYHKFETVPIHHFPLPYLNIKSNLDNLRANALLEAYDFNNCSTVEELISDTDISIEQFHFLMDKYFKIDMELLDELPRDDIFYILTNKMQNSDLGSDYREKRVLFYHYDVCQSAGATW</sequence>
<dbReference type="OrthoDB" id="9919195at2"/>
<evidence type="ECO:0000313" key="2">
    <source>
        <dbReference type="Proteomes" id="UP000029843"/>
    </source>
</evidence>
<dbReference type="Proteomes" id="UP000029843">
    <property type="component" value="Unassembled WGS sequence"/>
</dbReference>
<evidence type="ECO:0000313" key="1">
    <source>
        <dbReference type="EMBL" id="KGJ86999.1"/>
    </source>
</evidence>
<organism evidence="1 2">
    <name type="scientific">Colwellia psychrerythraea</name>
    <name type="common">Vibrio psychroerythus</name>
    <dbReference type="NCBI Taxonomy" id="28229"/>
    <lineage>
        <taxon>Bacteria</taxon>
        <taxon>Pseudomonadati</taxon>
        <taxon>Pseudomonadota</taxon>
        <taxon>Gammaproteobacteria</taxon>
        <taxon>Alteromonadales</taxon>
        <taxon>Colwelliaceae</taxon>
        <taxon>Colwellia</taxon>
    </lineage>
</organism>
<name>A0A099K8C2_COLPS</name>
<dbReference type="PATRIC" id="fig|28229.4.peg.3886"/>
<dbReference type="RefSeq" id="WP_033095466.1">
    <property type="nucleotide sequence ID" value="NZ_JQED01000055.1"/>
</dbReference>
<comment type="caution">
    <text evidence="1">The sequence shown here is derived from an EMBL/GenBank/DDBJ whole genome shotgun (WGS) entry which is preliminary data.</text>
</comment>
<accession>A0A099K8C2</accession>